<sequence length="64" mass="6626">MTKQHYRSIGAIIGLAIGATLMYLVGQGGVMPLAICGATGAVAGGMTGERIYNARNPWDEGSEQ</sequence>
<keyword evidence="1" id="KW-1133">Transmembrane helix</keyword>
<organism evidence="2 3">
    <name type="scientific">Stieleria varia</name>
    <dbReference type="NCBI Taxonomy" id="2528005"/>
    <lineage>
        <taxon>Bacteria</taxon>
        <taxon>Pseudomonadati</taxon>
        <taxon>Planctomycetota</taxon>
        <taxon>Planctomycetia</taxon>
        <taxon>Pirellulales</taxon>
        <taxon>Pirellulaceae</taxon>
        <taxon>Stieleria</taxon>
    </lineage>
</organism>
<protein>
    <submittedName>
        <fullName evidence="2">Uncharacterized protein</fullName>
    </submittedName>
</protein>
<gene>
    <name evidence="2" type="ORF">Pla52n_53980</name>
</gene>
<dbReference type="RefSeq" id="WP_146522411.1">
    <property type="nucleotide sequence ID" value="NZ_CP151726.1"/>
</dbReference>
<dbReference type="Proteomes" id="UP000320176">
    <property type="component" value="Unassembled WGS sequence"/>
</dbReference>
<reference evidence="2 3" key="1">
    <citation type="submission" date="2019-02" db="EMBL/GenBank/DDBJ databases">
        <title>Deep-cultivation of Planctomycetes and their phenomic and genomic characterization uncovers novel biology.</title>
        <authorList>
            <person name="Wiegand S."/>
            <person name="Jogler M."/>
            <person name="Boedeker C."/>
            <person name="Pinto D."/>
            <person name="Vollmers J."/>
            <person name="Rivas-Marin E."/>
            <person name="Kohn T."/>
            <person name="Peeters S.H."/>
            <person name="Heuer A."/>
            <person name="Rast P."/>
            <person name="Oberbeckmann S."/>
            <person name="Bunk B."/>
            <person name="Jeske O."/>
            <person name="Meyerdierks A."/>
            <person name="Storesund J.E."/>
            <person name="Kallscheuer N."/>
            <person name="Luecker S."/>
            <person name="Lage O.M."/>
            <person name="Pohl T."/>
            <person name="Merkel B.J."/>
            <person name="Hornburger P."/>
            <person name="Mueller R.-W."/>
            <person name="Bruemmer F."/>
            <person name="Labrenz M."/>
            <person name="Spormann A.M."/>
            <person name="Op Den Camp H."/>
            <person name="Overmann J."/>
            <person name="Amann R."/>
            <person name="Jetten M.S.M."/>
            <person name="Mascher T."/>
            <person name="Medema M.H."/>
            <person name="Devos D.P."/>
            <person name="Kaster A.-K."/>
            <person name="Ovreas L."/>
            <person name="Rohde M."/>
            <person name="Galperin M.Y."/>
            <person name="Jogler C."/>
        </authorList>
    </citation>
    <scope>NUCLEOTIDE SEQUENCE [LARGE SCALE GENOMIC DNA]</scope>
    <source>
        <strain evidence="2 3">Pla52n</strain>
    </source>
</reference>
<comment type="caution">
    <text evidence="2">The sequence shown here is derived from an EMBL/GenBank/DDBJ whole genome shotgun (WGS) entry which is preliminary data.</text>
</comment>
<name>A0A5C6A5C3_9BACT</name>
<dbReference type="AlphaFoldDB" id="A0A5C6A5C3"/>
<evidence type="ECO:0000313" key="2">
    <source>
        <dbReference type="EMBL" id="TWT94577.1"/>
    </source>
</evidence>
<evidence type="ECO:0000313" key="3">
    <source>
        <dbReference type="Proteomes" id="UP000320176"/>
    </source>
</evidence>
<evidence type="ECO:0000256" key="1">
    <source>
        <dbReference type="SAM" id="Phobius"/>
    </source>
</evidence>
<keyword evidence="1" id="KW-0812">Transmembrane</keyword>
<dbReference type="EMBL" id="SJPN01000007">
    <property type="protein sequence ID" value="TWT94577.1"/>
    <property type="molecule type" value="Genomic_DNA"/>
</dbReference>
<proteinExistence type="predicted"/>
<keyword evidence="1" id="KW-0472">Membrane</keyword>
<keyword evidence="3" id="KW-1185">Reference proteome</keyword>
<feature type="transmembrane region" description="Helical" evidence="1">
    <location>
        <begin position="6"/>
        <end position="25"/>
    </location>
</feature>
<accession>A0A5C6A5C3</accession>